<feature type="transmembrane region" description="Helical" evidence="6">
    <location>
        <begin position="281"/>
        <end position="303"/>
    </location>
</feature>
<name>A0ABX9JMX8_9BACT</name>
<dbReference type="InterPro" id="IPR005496">
    <property type="entry name" value="Integral_membrane_TerC"/>
</dbReference>
<dbReference type="RefSeq" id="WP_047857417.1">
    <property type="nucleotide sequence ID" value="NZ_CP011509.1"/>
</dbReference>
<comment type="similarity">
    <text evidence="2">Belongs to the TerC family.</text>
</comment>
<evidence type="ECO:0000256" key="1">
    <source>
        <dbReference type="ARBA" id="ARBA00004141"/>
    </source>
</evidence>
<evidence type="ECO:0000256" key="4">
    <source>
        <dbReference type="ARBA" id="ARBA00022989"/>
    </source>
</evidence>
<dbReference type="NCBIfam" id="TIGR03718">
    <property type="entry name" value="R_switched_Alx"/>
    <property type="match status" value="1"/>
</dbReference>
<evidence type="ECO:0000256" key="2">
    <source>
        <dbReference type="ARBA" id="ARBA00007511"/>
    </source>
</evidence>
<keyword evidence="5 6" id="KW-0472">Membrane</keyword>
<dbReference type="PANTHER" id="PTHR30238:SF0">
    <property type="entry name" value="THYLAKOID MEMBRANE PROTEIN TERC, CHLOROPLASTIC"/>
    <property type="match status" value="1"/>
</dbReference>
<evidence type="ECO:0000256" key="3">
    <source>
        <dbReference type="ARBA" id="ARBA00022692"/>
    </source>
</evidence>
<dbReference type="EMBL" id="QUMU01000018">
    <property type="protein sequence ID" value="REG22806.1"/>
    <property type="molecule type" value="Genomic_DNA"/>
</dbReference>
<evidence type="ECO:0000256" key="6">
    <source>
        <dbReference type="SAM" id="Phobius"/>
    </source>
</evidence>
<evidence type="ECO:0000313" key="7">
    <source>
        <dbReference type="EMBL" id="REG22806.1"/>
    </source>
</evidence>
<gene>
    <name evidence="7" type="ORF">ATI61_1189</name>
</gene>
<feature type="transmembrane region" description="Helical" evidence="6">
    <location>
        <begin position="107"/>
        <end position="129"/>
    </location>
</feature>
<evidence type="ECO:0000256" key="5">
    <source>
        <dbReference type="ARBA" id="ARBA00023136"/>
    </source>
</evidence>
<feature type="transmembrane region" description="Helical" evidence="6">
    <location>
        <begin position="256"/>
        <end position="275"/>
    </location>
</feature>
<feature type="transmembrane region" description="Helical" evidence="6">
    <location>
        <begin position="135"/>
        <end position="153"/>
    </location>
</feature>
<dbReference type="PANTHER" id="PTHR30238">
    <property type="entry name" value="MEMBRANE BOUND PREDICTED REDOX MODULATOR"/>
    <property type="match status" value="1"/>
</dbReference>
<reference evidence="7 8" key="1">
    <citation type="submission" date="2018-08" db="EMBL/GenBank/DDBJ databases">
        <title>Genomic Encyclopedia of Archaeal and Bacterial Type Strains, Phase II (KMG-II): from individual species to whole genera.</title>
        <authorList>
            <person name="Goeker M."/>
        </authorList>
    </citation>
    <scope>NUCLEOTIDE SEQUENCE [LARGE SCALE GENOMIC DNA]</scope>
    <source>
        <strain evidence="7 8">DSM 2261</strain>
    </source>
</reference>
<dbReference type="Proteomes" id="UP000256345">
    <property type="component" value="Unassembled WGS sequence"/>
</dbReference>
<organism evidence="7 8">
    <name type="scientific">Archangium gephyra</name>
    <dbReference type="NCBI Taxonomy" id="48"/>
    <lineage>
        <taxon>Bacteria</taxon>
        <taxon>Pseudomonadati</taxon>
        <taxon>Myxococcota</taxon>
        <taxon>Myxococcia</taxon>
        <taxon>Myxococcales</taxon>
        <taxon>Cystobacterineae</taxon>
        <taxon>Archangiaceae</taxon>
        <taxon>Archangium</taxon>
    </lineage>
</organism>
<feature type="transmembrane region" description="Helical" evidence="6">
    <location>
        <begin position="82"/>
        <end position="100"/>
    </location>
</feature>
<accession>A0ABX9JMX8</accession>
<proteinExistence type="inferred from homology"/>
<feature type="transmembrane region" description="Helical" evidence="6">
    <location>
        <begin position="42"/>
        <end position="62"/>
    </location>
</feature>
<dbReference type="Pfam" id="PF03741">
    <property type="entry name" value="TerC"/>
    <property type="match status" value="1"/>
</dbReference>
<feature type="transmembrane region" description="Helical" evidence="6">
    <location>
        <begin position="12"/>
        <end position="30"/>
    </location>
</feature>
<evidence type="ECO:0000313" key="8">
    <source>
        <dbReference type="Proteomes" id="UP000256345"/>
    </source>
</evidence>
<protein>
    <submittedName>
        <fullName evidence="7">Tellurite resistance protein TerC</fullName>
    </submittedName>
</protein>
<comment type="caution">
    <text evidence="7">The sequence shown here is derived from an EMBL/GenBank/DDBJ whole genome shotgun (WGS) entry which is preliminary data.</text>
</comment>
<keyword evidence="8" id="KW-1185">Reference proteome</keyword>
<comment type="subcellular location">
    <subcellularLocation>
        <location evidence="1">Membrane</location>
        <topology evidence="1">Multi-pass membrane protein</topology>
    </subcellularLocation>
</comment>
<keyword evidence="4 6" id="KW-1133">Transmembrane helix</keyword>
<keyword evidence="3 6" id="KW-0812">Transmembrane</keyword>
<feature type="transmembrane region" description="Helical" evidence="6">
    <location>
        <begin position="228"/>
        <end position="249"/>
    </location>
</feature>
<dbReference type="InterPro" id="IPR022369">
    <property type="entry name" value="Integral_membrane_TerC_rswitch"/>
</dbReference>
<sequence length="328" mass="36168">MEMQSVGSPALWAGFILFVLLMLALDLGVFHRKTHEVKFKEALTWSGVWISLALVFNLGIWWKFGATPGMQFLTGYLIEKSLSIDNIFVFVVIFSALKIPALYQHRVLFWGILSALVLRAVMIFAGVAMLQRFHWLIYVFGAFLILTGVKLFLQRNKEEHPEDGAVMKLARRAIPSTPRFDKDHFFTVENGKKLATPLFMALVLVELTDVLFALDSIPAIFAVTTDPFLVFTSNIFAILGLRSLFFVLAGAVEKFSYLKVGLSAVLVFVGAKMALVDVVKVPPALSLGVIALLLGGSIVASLLKARALERAEADKPLASPRQPAQAAE</sequence>
<feature type="transmembrane region" description="Helical" evidence="6">
    <location>
        <begin position="198"/>
        <end position="222"/>
    </location>
</feature>